<evidence type="ECO:0000313" key="3">
    <source>
        <dbReference type="Proteomes" id="UP000199086"/>
    </source>
</evidence>
<dbReference type="InterPro" id="IPR057744">
    <property type="entry name" value="OTAase-like"/>
</dbReference>
<dbReference type="InterPro" id="IPR051781">
    <property type="entry name" value="Metallo-dep_Hydrolase"/>
</dbReference>
<dbReference type="Proteomes" id="UP000199086">
    <property type="component" value="Unassembled WGS sequence"/>
</dbReference>
<organism evidence="2 3">
    <name type="scientific">Raineyella antarctica</name>
    <dbReference type="NCBI Taxonomy" id="1577474"/>
    <lineage>
        <taxon>Bacteria</taxon>
        <taxon>Bacillati</taxon>
        <taxon>Actinomycetota</taxon>
        <taxon>Actinomycetes</taxon>
        <taxon>Propionibacteriales</taxon>
        <taxon>Propionibacteriaceae</taxon>
        <taxon>Raineyella</taxon>
    </lineage>
</organism>
<dbReference type="OrthoDB" id="3514520at2"/>
<dbReference type="InterPro" id="IPR011059">
    <property type="entry name" value="Metal-dep_hydrolase_composite"/>
</dbReference>
<reference evidence="2 3" key="1">
    <citation type="submission" date="2016-06" db="EMBL/GenBank/DDBJ databases">
        <authorList>
            <person name="Olsen C.W."/>
            <person name="Carey S."/>
            <person name="Hinshaw L."/>
            <person name="Karasin A.I."/>
        </authorList>
    </citation>
    <scope>NUCLEOTIDE SEQUENCE [LARGE SCALE GENOMIC DNA]</scope>
    <source>
        <strain evidence="2 3">LZ-22</strain>
    </source>
</reference>
<dbReference type="Gene3D" id="2.30.40.10">
    <property type="entry name" value="Urease, subunit C, domain 1"/>
    <property type="match status" value="1"/>
</dbReference>
<proteinExistence type="predicted"/>
<dbReference type="PANTHER" id="PTHR43135">
    <property type="entry name" value="ALPHA-D-RIBOSE 1-METHYLPHOSPHONATE 5-TRIPHOSPHATE DIPHOSPHATASE"/>
    <property type="match status" value="1"/>
</dbReference>
<dbReference type="SUPFAM" id="SSF51338">
    <property type="entry name" value="Composite domain of metallo-dependent hydrolases"/>
    <property type="match status" value="1"/>
</dbReference>
<dbReference type="SUPFAM" id="SSF51556">
    <property type="entry name" value="Metallo-dependent hydrolases"/>
    <property type="match status" value="1"/>
</dbReference>
<dbReference type="RefSeq" id="WP_092610616.1">
    <property type="nucleotide sequence ID" value="NZ_FMYF01000006.1"/>
</dbReference>
<dbReference type="InterPro" id="IPR032466">
    <property type="entry name" value="Metal_Hydrolase"/>
</dbReference>
<evidence type="ECO:0000259" key="1">
    <source>
        <dbReference type="Pfam" id="PF01979"/>
    </source>
</evidence>
<dbReference type="PANTHER" id="PTHR43135:SF3">
    <property type="entry name" value="ALPHA-D-RIBOSE 1-METHYLPHOSPHONATE 5-TRIPHOSPHATE DIPHOSPHATASE"/>
    <property type="match status" value="1"/>
</dbReference>
<accession>A0A1G6H3K1</accession>
<dbReference type="CDD" id="cd01299">
    <property type="entry name" value="Met_dep_hydrolase_A"/>
    <property type="match status" value="1"/>
</dbReference>
<dbReference type="GO" id="GO:0016810">
    <property type="term" value="F:hydrolase activity, acting on carbon-nitrogen (but not peptide) bonds"/>
    <property type="evidence" value="ECO:0007669"/>
    <property type="project" value="InterPro"/>
</dbReference>
<evidence type="ECO:0000313" key="2">
    <source>
        <dbReference type="EMBL" id="SDB88887.1"/>
    </source>
</evidence>
<keyword evidence="3" id="KW-1185">Reference proteome</keyword>
<dbReference type="Gene3D" id="3.20.20.140">
    <property type="entry name" value="Metal-dependent hydrolases"/>
    <property type="match status" value="1"/>
</dbReference>
<gene>
    <name evidence="2" type="ORF">GA0111570_106142</name>
</gene>
<dbReference type="Pfam" id="PF01979">
    <property type="entry name" value="Amidohydro_1"/>
    <property type="match status" value="1"/>
</dbReference>
<dbReference type="EMBL" id="FMYF01000006">
    <property type="protein sequence ID" value="SDB88887.1"/>
    <property type="molecule type" value="Genomic_DNA"/>
</dbReference>
<protein>
    <submittedName>
        <fullName evidence="2">Imidazolonepropionase</fullName>
    </submittedName>
</protein>
<dbReference type="AlphaFoldDB" id="A0A1G6H3K1"/>
<dbReference type="InterPro" id="IPR006680">
    <property type="entry name" value="Amidohydro-rel"/>
</dbReference>
<name>A0A1G6H3K1_9ACTN</name>
<sequence length="402" mass="43175">MTATLLHCGNHFDGAADHLGGPVDILVEEGTITAMDQQIDAPDGIEEIDLRDRTVTPGFIDTHVHLTMGSPLPQQTLQSSARKALTGLSLALSYQQLGFTTIRDLGAADPDWPVVDLRNAINAGEVPGPRLVVAPHFISPTGGHGDIDNFYSERWGFRVSDPADSIGEIRRTVRREQRGGADWIKTTNAGGYHSAGDDPAVCTWFDEEMDAVCAAAARLGLDVAVHCGSAESITQAIRSGVRSLEHAYMIDEEGVRLAEEAGTFIVPTMYLNVADQQLYASGNMPAYIKVKFERDVEKIQTAQKLIASSSVKVAFGTDAGMFPFSEGAREFAAMVQCGIAPARALRAGMSVAAELLRRDDLGVLEVGRAADIVAMPGDPLDDITATERVDFVMQGGRVVRHD</sequence>
<feature type="domain" description="Amidohydrolase-related" evidence="1">
    <location>
        <begin position="54"/>
        <end position="399"/>
    </location>
</feature>
<dbReference type="STRING" id="1577474.GA0111570_106142"/>